<reference evidence="1" key="1">
    <citation type="submission" date="2015-11" db="EMBL/GenBank/DDBJ databases">
        <title>De novo transcriptome assembly of four potential Pierce s Disease insect vectors from Arizona vineyards.</title>
        <authorList>
            <person name="Tassone E.E."/>
        </authorList>
    </citation>
    <scope>NUCLEOTIDE SEQUENCE</scope>
</reference>
<feature type="non-terminal residue" evidence="1">
    <location>
        <position position="125"/>
    </location>
</feature>
<feature type="non-terminal residue" evidence="1">
    <location>
        <position position="1"/>
    </location>
</feature>
<dbReference type="AlphaFoldDB" id="A0A1B6KVE1"/>
<accession>A0A1B6KVE1</accession>
<sequence length="125" mass="14094">PLEYRDKFLEADAMFRHQPVFDPRQHKLMPLTPLASGAAPFPLLSQEPLDDRQLLQLALGNLDPFTLATVDNWSPDKPLKTEGRSSGWNTKLIAPHKSIWSADYQPQLLVTQQSDPCQVKRSSTS</sequence>
<gene>
    <name evidence="1" type="ORF">g.9614</name>
</gene>
<dbReference type="SUPFAM" id="SSF47807">
    <property type="entry name" value="5' to 3' exonuclease, C-terminal subdomain"/>
    <property type="match status" value="1"/>
</dbReference>
<dbReference type="InterPro" id="IPR036279">
    <property type="entry name" value="5-3_exonuclease_C_sf"/>
</dbReference>
<dbReference type="EMBL" id="GEBQ01024558">
    <property type="protein sequence ID" value="JAT15419.1"/>
    <property type="molecule type" value="Transcribed_RNA"/>
</dbReference>
<proteinExistence type="predicted"/>
<organism evidence="1">
    <name type="scientific">Graphocephala atropunctata</name>
    <dbReference type="NCBI Taxonomy" id="36148"/>
    <lineage>
        <taxon>Eukaryota</taxon>
        <taxon>Metazoa</taxon>
        <taxon>Ecdysozoa</taxon>
        <taxon>Arthropoda</taxon>
        <taxon>Hexapoda</taxon>
        <taxon>Insecta</taxon>
        <taxon>Pterygota</taxon>
        <taxon>Neoptera</taxon>
        <taxon>Paraneoptera</taxon>
        <taxon>Hemiptera</taxon>
        <taxon>Auchenorrhyncha</taxon>
        <taxon>Membracoidea</taxon>
        <taxon>Cicadellidae</taxon>
        <taxon>Cicadellinae</taxon>
        <taxon>Cicadellini</taxon>
        <taxon>Graphocephala</taxon>
    </lineage>
</organism>
<name>A0A1B6KVE1_9HEMI</name>
<protein>
    <submittedName>
        <fullName evidence="1">Uncharacterized protein</fullName>
    </submittedName>
</protein>
<evidence type="ECO:0000313" key="1">
    <source>
        <dbReference type="EMBL" id="JAT15419.1"/>
    </source>
</evidence>